<dbReference type="PANTHER" id="PTHR30185">
    <property type="entry name" value="CRYPTIC BETA-GLUCOSIDE BGL OPERON ANTITERMINATOR"/>
    <property type="match status" value="1"/>
</dbReference>
<dbReference type="InterPro" id="IPR050661">
    <property type="entry name" value="BglG_antiterminators"/>
</dbReference>
<name>A0A9D1W6A3_9FIRM</name>
<reference evidence="4" key="2">
    <citation type="submission" date="2021-04" db="EMBL/GenBank/DDBJ databases">
        <authorList>
            <person name="Gilroy R."/>
        </authorList>
    </citation>
    <scope>NUCLEOTIDE SEQUENCE</scope>
    <source>
        <strain evidence="4">ChiGjej4B4-12881</strain>
    </source>
</reference>
<dbReference type="InterPro" id="IPR011608">
    <property type="entry name" value="PRD"/>
</dbReference>
<evidence type="ECO:0000256" key="1">
    <source>
        <dbReference type="ARBA" id="ARBA00023015"/>
    </source>
</evidence>
<accession>A0A9D1W6A3</accession>
<dbReference type="PANTHER" id="PTHR30185:SF18">
    <property type="entry name" value="TRANSCRIPTIONAL REGULATOR MTLR"/>
    <property type="match status" value="1"/>
</dbReference>
<reference evidence="4" key="1">
    <citation type="journal article" date="2021" name="PeerJ">
        <title>Extensive microbial diversity within the chicken gut microbiome revealed by metagenomics and culture.</title>
        <authorList>
            <person name="Gilroy R."/>
            <person name="Ravi A."/>
            <person name="Getino M."/>
            <person name="Pursley I."/>
            <person name="Horton D.L."/>
            <person name="Alikhan N.F."/>
            <person name="Baker D."/>
            <person name="Gharbi K."/>
            <person name="Hall N."/>
            <person name="Watson M."/>
            <person name="Adriaenssens E.M."/>
            <person name="Foster-Nyarko E."/>
            <person name="Jarju S."/>
            <person name="Secka A."/>
            <person name="Antonio M."/>
            <person name="Oren A."/>
            <person name="Chaudhuri R.R."/>
            <person name="La Ragione R."/>
            <person name="Hildebrand F."/>
            <person name="Pallen M.J."/>
        </authorList>
    </citation>
    <scope>NUCLEOTIDE SEQUENCE</scope>
    <source>
        <strain evidence="4">ChiGjej4B4-12881</strain>
    </source>
</reference>
<keyword evidence="1" id="KW-0805">Transcription regulation</keyword>
<evidence type="ECO:0000313" key="5">
    <source>
        <dbReference type="Proteomes" id="UP000886780"/>
    </source>
</evidence>
<sequence>MEMSFGKREMDILSMLIGRRGWVTGEEMASAFGISKKTVQQEIRRISGEFGDGCRILSSQKKGYCLEYLSDELRRGIIRHLEQNENHYNMRERTSVLALYLLFQREYVTMDQLAETFYLSKTTVFSEVKTMKRWMARQGGIALEVSGTRGVRILGSELDRRFRCATFCMPGIARQLPWPGEVWDRYEEELAAIREALGRELAGEETRLAGEDFGKICRYLAVSLLRDRMGLFLEGEEESRVLERRWGYDFSQGELAGLREQFSAAAAFCPGEAGSTGLEAELETGAESETGAEPESGAEERAAAGRSLARLEEELGKRLPAGQLFSPESRSQLLCHMARMGRRLETRRYATNYYDKELILACPLETHLMEVCCRSIWGSHFPKTEQFFLTSYLAAGLEAEKTSVDVRLVSNQSPGIAAGLEAFIRRRLGCTVRRFLTEPVYAFEAGEERGKGWGLTLTTEREISILRPEILLLPAVIRGREEELAGQLLDAWREGWRQERIRRAMERYRQPDGEAAGGEAAGGLGYFLNLAGWAEGPEISANTVYGDFLFLCRFRREEPSAIRFLELKRPVEYNRKSIRRVLTASWGGGEDVFGFFLAVSALLEEHSRGDARNLPF</sequence>
<gene>
    <name evidence="4" type="ORF">IAA28_10680</name>
</gene>
<evidence type="ECO:0000256" key="2">
    <source>
        <dbReference type="ARBA" id="ARBA00023163"/>
    </source>
</evidence>
<dbReference type="InterPro" id="IPR036388">
    <property type="entry name" value="WH-like_DNA-bd_sf"/>
</dbReference>
<dbReference type="Proteomes" id="UP000886780">
    <property type="component" value="Unassembled WGS sequence"/>
</dbReference>
<comment type="caution">
    <text evidence="4">The sequence shown here is derived from an EMBL/GenBank/DDBJ whole genome shotgun (WGS) entry which is preliminary data.</text>
</comment>
<evidence type="ECO:0000313" key="4">
    <source>
        <dbReference type="EMBL" id="HIX53253.1"/>
    </source>
</evidence>
<dbReference type="InterPro" id="IPR013196">
    <property type="entry name" value="HTH_11"/>
</dbReference>
<feature type="domain" description="PRD" evidence="3">
    <location>
        <begin position="295"/>
        <end position="403"/>
    </location>
</feature>
<evidence type="ECO:0000259" key="3">
    <source>
        <dbReference type="PROSITE" id="PS51372"/>
    </source>
</evidence>
<proteinExistence type="predicted"/>
<dbReference type="Pfam" id="PF08279">
    <property type="entry name" value="HTH_11"/>
    <property type="match status" value="1"/>
</dbReference>
<dbReference type="Gene3D" id="1.10.10.10">
    <property type="entry name" value="Winged helix-like DNA-binding domain superfamily/Winged helix DNA-binding domain"/>
    <property type="match status" value="2"/>
</dbReference>
<keyword evidence="2" id="KW-0804">Transcription</keyword>
<dbReference type="InterPro" id="IPR007737">
    <property type="entry name" value="Mga_HTH"/>
</dbReference>
<dbReference type="PROSITE" id="PS51372">
    <property type="entry name" value="PRD_2"/>
    <property type="match status" value="1"/>
</dbReference>
<organism evidence="4 5">
    <name type="scientific">Candidatus Lachnoclostridium stercoripullorum</name>
    <dbReference type="NCBI Taxonomy" id="2838635"/>
    <lineage>
        <taxon>Bacteria</taxon>
        <taxon>Bacillati</taxon>
        <taxon>Bacillota</taxon>
        <taxon>Clostridia</taxon>
        <taxon>Lachnospirales</taxon>
        <taxon>Lachnospiraceae</taxon>
    </lineage>
</organism>
<dbReference type="GO" id="GO:0006355">
    <property type="term" value="P:regulation of DNA-templated transcription"/>
    <property type="evidence" value="ECO:0007669"/>
    <property type="project" value="InterPro"/>
</dbReference>
<dbReference type="Pfam" id="PF05043">
    <property type="entry name" value="Mga"/>
    <property type="match status" value="1"/>
</dbReference>
<dbReference type="EMBL" id="DXEU01000196">
    <property type="protein sequence ID" value="HIX53253.1"/>
    <property type="molecule type" value="Genomic_DNA"/>
</dbReference>
<dbReference type="AlphaFoldDB" id="A0A9D1W6A3"/>
<protein>
    <submittedName>
        <fullName evidence="4">HTH domain-containing protein</fullName>
    </submittedName>
</protein>